<dbReference type="InterPro" id="IPR037165">
    <property type="entry name" value="AldOxase/xan_DH_Mopterin-bd_sf"/>
</dbReference>
<dbReference type="SUPFAM" id="SSF54665">
    <property type="entry name" value="CO dehydrogenase molybdoprotein N-domain-like"/>
    <property type="match status" value="1"/>
</dbReference>
<dbReference type="PATRIC" id="fig|229920.5.peg.295"/>
<dbReference type="STRING" id="229920.ADM99_14690"/>
<organism evidence="2 3">
    <name type="scientific">Leptolinea tardivitalis</name>
    <dbReference type="NCBI Taxonomy" id="229920"/>
    <lineage>
        <taxon>Bacteria</taxon>
        <taxon>Bacillati</taxon>
        <taxon>Chloroflexota</taxon>
        <taxon>Anaerolineae</taxon>
        <taxon>Anaerolineales</taxon>
        <taxon>Anaerolineaceae</taxon>
        <taxon>Leptolinea</taxon>
    </lineage>
</organism>
<dbReference type="Pfam" id="PF01315">
    <property type="entry name" value="Ald_Xan_dh_C"/>
    <property type="match status" value="1"/>
</dbReference>
<dbReference type="GO" id="GO:0005506">
    <property type="term" value="F:iron ion binding"/>
    <property type="evidence" value="ECO:0007669"/>
    <property type="project" value="InterPro"/>
</dbReference>
<feature type="domain" description="Aldehyde oxidase/xanthine dehydrogenase a/b hammerhead" evidence="1">
    <location>
        <begin position="18"/>
        <end position="130"/>
    </location>
</feature>
<dbReference type="OrthoDB" id="9759099at2"/>
<protein>
    <submittedName>
        <fullName evidence="2">Aldehyde oxidase</fullName>
    </submittedName>
</protein>
<dbReference type="Pfam" id="PF20256">
    <property type="entry name" value="MoCoBD_2"/>
    <property type="match status" value="2"/>
</dbReference>
<gene>
    <name evidence="2" type="ORF">ADM99_14690</name>
</gene>
<dbReference type="InterPro" id="IPR046867">
    <property type="entry name" value="AldOxase/xan_DH_MoCoBD2"/>
</dbReference>
<dbReference type="Gene3D" id="3.30.365.10">
    <property type="entry name" value="Aldehyde oxidase/xanthine dehydrogenase, molybdopterin binding domain"/>
    <property type="match status" value="6"/>
</dbReference>
<dbReference type="PANTHER" id="PTHR11908:SF157">
    <property type="entry name" value="XANTHINE DEHYDROGENASE SUBUNIT D-RELATED"/>
    <property type="match status" value="1"/>
</dbReference>
<comment type="caution">
    <text evidence="2">The sequence shown here is derived from an EMBL/GenBank/DDBJ whole genome shotgun (WGS) entry which is preliminary data.</text>
</comment>
<evidence type="ECO:0000313" key="3">
    <source>
        <dbReference type="Proteomes" id="UP000050430"/>
    </source>
</evidence>
<dbReference type="Pfam" id="PF02738">
    <property type="entry name" value="MoCoBD_1"/>
    <property type="match status" value="1"/>
</dbReference>
<dbReference type="InterPro" id="IPR000674">
    <property type="entry name" value="Ald_Oxase/Xan_DH_a/b"/>
</dbReference>
<sequence>MNYIGQSVPRVDAIAKVKGEAVFASDMVMPGQTYLKMLMAHRPHAIVRRVDTSKAEALSGVITVLTSVDVPNNEFGYYTYDQPVLCGPSSKLYADRVRFIGDRVAAVVAETEEIAAEACHLIEVDYEDLPVVCDVEEAMKPDAPRIHPDLDSNVFSHHKLYNGDIEEGFRQADVIVESVLNTPAQEHAFLQTESGLSYMDEEGRLAVVTTGQWGVKDRKQIAHALDLAEDQVRVIYPMTGGAFGGREDISVQIIVALAALKLHKMGNPRPVKVVWNREESIIGHCKRHPFRFFTRWGATKDGKIVAAEVKMLADGGAYKFTTSIVASNAVINSLGPYEIPNVKVDAYDIYTNTVPRGAFRGFGGPQAVYCAEQMVNKLAAALNMDPVELRMRNLAKEGSLQTIGAPYPPGVTIREVTEACAREAGWQTSSIGWTNDRTGNKVNPVNTNLRRGVGLACAHKNVGFSYGYPENCTIGIDLYGQTEIEKAVIHHGASEVGMGAHTVITQMAADALGIPMEKIELVSTDTARVKDSGSVSASRMTFFIGNAIKEGAEKALELWAHEERPVHLEHTYWPHQTTAPDPETGQCDPNVSYGYTAQAVEVLVDMETGQVKIEKIHCAIDVGKAINPQQVTGQIEGGLVQSVGYAVMENFVEKDGQVLTRNLSTYLVPTVLDIPDVMNIKVLEIPDPRGPWGARGLGEVMNMCLAPAVSAAVHDATGIWFDHFPLIPEEILIGINKLPKK</sequence>
<reference evidence="2 3" key="1">
    <citation type="submission" date="2015-07" db="EMBL/GenBank/DDBJ databases">
        <title>Genome sequence of Leptolinea tardivitalis DSM 16556.</title>
        <authorList>
            <person name="Hemp J."/>
            <person name="Ward L.M."/>
            <person name="Pace L.A."/>
            <person name="Fischer W.W."/>
        </authorList>
    </citation>
    <scope>NUCLEOTIDE SEQUENCE [LARGE SCALE GENOMIC DNA]</scope>
    <source>
        <strain evidence="2 3">YMTK-2</strain>
    </source>
</reference>
<dbReference type="SUPFAM" id="SSF56003">
    <property type="entry name" value="Molybdenum cofactor-binding domain"/>
    <property type="match status" value="1"/>
</dbReference>
<dbReference type="RefSeq" id="WP_062422278.1">
    <property type="nucleotide sequence ID" value="NZ_BBYA01000010.1"/>
</dbReference>
<keyword evidence="3" id="KW-1185">Reference proteome</keyword>
<proteinExistence type="predicted"/>
<dbReference type="InterPro" id="IPR036856">
    <property type="entry name" value="Ald_Oxase/Xan_DH_a/b_sf"/>
</dbReference>
<evidence type="ECO:0000259" key="1">
    <source>
        <dbReference type="SMART" id="SM01008"/>
    </source>
</evidence>
<dbReference type="GO" id="GO:0016491">
    <property type="term" value="F:oxidoreductase activity"/>
    <property type="evidence" value="ECO:0007669"/>
    <property type="project" value="InterPro"/>
</dbReference>
<dbReference type="AlphaFoldDB" id="A0A0P6WWF0"/>
<dbReference type="InterPro" id="IPR008274">
    <property type="entry name" value="AldOxase/xan_DH_MoCoBD1"/>
</dbReference>
<evidence type="ECO:0000313" key="2">
    <source>
        <dbReference type="EMBL" id="KPL70398.1"/>
    </source>
</evidence>
<accession>A0A0P6WWF0</accession>
<dbReference type="Proteomes" id="UP000050430">
    <property type="component" value="Unassembled WGS sequence"/>
</dbReference>
<name>A0A0P6WWF0_9CHLR</name>
<dbReference type="EMBL" id="LGCK01000014">
    <property type="protein sequence ID" value="KPL70398.1"/>
    <property type="molecule type" value="Genomic_DNA"/>
</dbReference>
<dbReference type="PANTHER" id="PTHR11908">
    <property type="entry name" value="XANTHINE DEHYDROGENASE"/>
    <property type="match status" value="1"/>
</dbReference>
<dbReference type="SMART" id="SM01008">
    <property type="entry name" value="Ald_Xan_dh_C"/>
    <property type="match status" value="1"/>
</dbReference>
<dbReference type="InterPro" id="IPR016208">
    <property type="entry name" value="Ald_Oxase/xanthine_DH-like"/>
</dbReference>
<dbReference type="Gene3D" id="3.90.1170.50">
    <property type="entry name" value="Aldehyde oxidase/xanthine dehydrogenase, a/b hammerhead"/>
    <property type="match status" value="1"/>
</dbReference>